<protein>
    <submittedName>
        <fullName evidence="7">Polyvinylalcohol dehydrogenase</fullName>
    </submittedName>
</protein>
<dbReference type="Proteomes" id="UP000677082">
    <property type="component" value="Unassembled WGS sequence"/>
</dbReference>
<reference evidence="7 8" key="1">
    <citation type="submission" date="2021-03" db="EMBL/GenBank/DDBJ databases">
        <title>Whole genome shotgun sequence of Actinoplanes toevensis NBRC 105298.</title>
        <authorList>
            <person name="Komaki H."/>
            <person name="Tamura T."/>
        </authorList>
    </citation>
    <scope>NUCLEOTIDE SEQUENCE [LARGE SCALE GENOMIC DNA]</scope>
    <source>
        <strain evidence="7 8">NBRC 105298</strain>
    </source>
</reference>
<dbReference type="Pfam" id="PF01011">
    <property type="entry name" value="PQQ"/>
    <property type="match status" value="1"/>
</dbReference>
<dbReference type="PANTHER" id="PTHR32303">
    <property type="entry name" value="QUINOPROTEIN ALCOHOL DEHYDROGENASE (CYTOCHROME C)"/>
    <property type="match status" value="1"/>
</dbReference>
<dbReference type="InterPro" id="IPR002372">
    <property type="entry name" value="PQQ_rpt_dom"/>
</dbReference>
<evidence type="ECO:0000256" key="4">
    <source>
        <dbReference type="SAM" id="SignalP"/>
    </source>
</evidence>
<organism evidence="7 8">
    <name type="scientific">Paractinoplanes toevensis</name>
    <dbReference type="NCBI Taxonomy" id="571911"/>
    <lineage>
        <taxon>Bacteria</taxon>
        <taxon>Bacillati</taxon>
        <taxon>Actinomycetota</taxon>
        <taxon>Actinomycetes</taxon>
        <taxon>Micromonosporales</taxon>
        <taxon>Micromonosporaceae</taxon>
        <taxon>Paractinoplanes</taxon>
    </lineage>
</organism>
<dbReference type="InterPro" id="IPR018391">
    <property type="entry name" value="PQQ_b-propeller_rpt"/>
</dbReference>
<evidence type="ECO:0000256" key="2">
    <source>
        <dbReference type="ARBA" id="ARBA00008156"/>
    </source>
</evidence>
<dbReference type="GO" id="GO:0016491">
    <property type="term" value="F:oxidoreductase activity"/>
    <property type="evidence" value="ECO:0007669"/>
    <property type="project" value="UniProtKB-KW"/>
</dbReference>
<keyword evidence="3" id="KW-0560">Oxidoreductase</keyword>
<dbReference type="InterPro" id="IPR011047">
    <property type="entry name" value="Quinoprotein_ADH-like_sf"/>
</dbReference>
<dbReference type="PANTHER" id="PTHR32303:SF10">
    <property type="entry name" value="OUTER MEMBRANE PROTEIN ASSEMBLY FACTOR BAMB"/>
    <property type="match status" value="1"/>
</dbReference>
<dbReference type="RefSeq" id="WP_213008831.1">
    <property type="nucleotide sequence ID" value="NZ_BOQN01000062.1"/>
</dbReference>
<name>A0A919TFC1_9ACTN</name>
<feature type="chain" id="PRO_5037955047" evidence="4">
    <location>
        <begin position="25"/>
        <end position="524"/>
    </location>
</feature>
<comment type="similarity">
    <text evidence="2">Belongs to the bacterial PQQ dehydrogenase family.</text>
</comment>
<dbReference type="InterPro" id="IPR015943">
    <property type="entry name" value="WD40/YVTN_repeat-like_dom_sf"/>
</dbReference>
<evidence type="ECO:0000313" key="8">
    <source>
        <dbReference type="Proteomes" id="UP000677082"/>
    </source>
</evidence>
<dbReference type="Gene3D" id="2.140.10.10">
    <property type="entry name" value="Quinoprotein alcohol dehydrogenase-like superfamily"/>
    <property type="match status" value="1"/>
</dbReference>
<dbReference type="SUPFAM" id="SSF50998">
    <property type="entry name" value="Quinoprotein alcohol dehydrogenase-like"/>
    <property type="match status" value="2"/>
</dbReference>
<evidence type="ECO:0000259" key="5">
    <source>
        <dbReference type="Pfam" id="PF01011"/>
    </source>
</evidence>
<dbReference type="SMART" id="SM00564">
    <property type="entry name" value="PQQ"/>
    <property type="match status" value="6"/>
</dbReference>
<comment type="cofactor">
    <cofactor evidence="1">
        <name>pyrroloquinoline quinone</name>
        <dbReference type="ChEBI" id="CHEBI:58442"/>
    </cofactor>
</comment>
<comment type="caution">
    <text evidence="7">The sequence shown here is derived from an EMBL/GenBank/DDBJ whole genome shotgun (WGS) entry which is preliminary data.</text>
</comment>
<feature type="domain" description="Pyrrolo-quinoline quinone repeat" evidence="6">
    <location>
        <begin position="419"/>
        <end position="495"/>
    </location>
</feature>
<dbReference type="AlphaFoldDB" id="A0A919TFC1"/>
<evidence type="ECO:0000256" key="3">
    <source>
        <dbReference type="ARBA" id="ARBA00023002"/>
    </source>
</evidence>
<gene>
    <name evidence="7" type="ORF">Ato02nite_047890</name>
</gene>
<evidence type="ECO:0000256" key="1">
    <source>
        <dbReference type="ARBA" id="ARBA00001931"/>
    </source>
</evidence>
<keyword evidence="4" id="KW-0732">Signal</keyword>
<dbReference type="Gene3D" id="2.130.10.10">
    <property type="entry name" value="YVTN repeat-like/Quinoprotein amine dehydrogenase"/>
    <property type="match status" value="1"/>
</dbReference>
<evidence type="ECO:0000259" key="6">
    <source>
        <dbReference type="Pfam" id="PF13360"/>
    </source>
</evidence>
<feature type="domain" description="Pyrrolo-quinoline quinone repeat" evidence="5">
    <location>
        <begin position="31"/>
        <end position="365"/>
    </location>
</feature>
<sequence>MPFTQIAAVVMALTASLASTPAHRDAGPEQWPMAGQNINDTHHQAAEHKISAANVGRLKPRWTLTTAGAVSATPTVVDGVVYVPDYGGKLWAVAATSGRVLWSKDIADYTGVAGDVSRTSPALDGQNLILGDGWILSPGAAGAKVFAVNRHTGKLVWSTQVDTDPASMITGSPAIHDGIIYQGVSSKGEGVEASTFRGKIVALDARTGRMLWKTYTVPSNNGDSDSNLPGYYTGNAVWSSSPVIDPVRGLMYVGTGNNYTVPDGICEAPDQTGCTPSAPDNYLDSILALRLRDGHVAWSVRTIDSDLWTVPRPAGPDYDFGAGPNLFTTVDPATGHRRQLLGIGQKSGVYWAVEPATGKVAWQTVGGPAGNGGNGGIEYGTATDGRRIYVAEGDTARKPYVLGGTGPYAGRTATAGSWAALDPATGRILWQTPDPGGSFDTSFVSSANGVVYAGSLDPTGTNMYALDARTGQIKWSFASGGSVTGGAAIADGSVYWGSGYCGTQCLVDGTPTINNNKLYAFGLR</sequence>
<accession>A0A919TFC1</accession>
<keyword evidence="8" id="KW-1185">Reference proteome</keyword>
<evidence type="ECO:0000313" key="7">
    <source>
        <dbReference type="EMBL" id="GIM92996.1"/>
    </source>
</evidence>
<proteinExistence type="inferred from homology"/>
<dbReference type="Pfam" id="PF13360">
    <property type="entry name" value="PQQ_2"/>
    <property type="match status" value="1"/>
</dbReference>
<feature type="signal peptide" evidence="4">
    <location>
        <begin position="1"/>
        <end position="24"/>
    </location>
</feature>
<dbReference type="EMBL" id="BOQN01000062">
    <property type="protein sequence ID" value="GIM92996.1"/>
    <property type="molecule type" value="Genomic_DNA"/>
</dbReference>